<feature type="domain" description="DUF8040" evidence="1">
    <location>
        <begin position="217"/>
        <end position="285"/>
    </location>
</feature>
<evidence type="ECO:0000313" key="2">
    <source>
        <dbReference type="EMBL" id="KAJ8436074.1"/>
    </source>
</evidence>
<dbReference type="Pfam" id="PF26138">
    <property type="entry name" value="DUF8040"/>
    <property type="match status" value="1"/>
</dbReference>
<gene>
    <name evidence="2" type="ORF">Cgig2_000370</name>
</gene>
<dbReference type="AlphaFoldDB" id="A0A9Q1K402"/>
<organism evidence="2 3">
    <name type="scientific">Carnegiea gigantea</name>
    <dbReference type="NCBI Taxonomy" id="171969"/>
    <lineage>
        <taxon>Eukaryota</taxon>
        <taxon>Viridiplantae</taxon>
        <taxon>Streptophyta</taxon>
        <taxon>Embryophyta</taxon>
        <taxon>Tracheophyta</taxon>
        <taxon>Spermatophyta</taxon>
        <taxon>Magnoliopsida</taxon>
        <taxon>eudicotyledons</taxon>
        <taxon>Gunneridae</taxon>
        <taxon>Pentapetalae</taxon>
        <taxon>Caryophyllales</taxon>
        <taxon>Cactineae</taxon>
        <taxon>Cactaceae</taxon>
        <taxon>Cactoideae</taxon>
        <taxon>Echinocereeae</taxon>
        <taxon>Carnegiea</taxon>
    </lineage>
</organism>
<name>A0A9Q1K402_9CARY</name>
<dbReference type="EMBL" id="JAKOGI010000368">
    <property type="protein sequence ID" value="KAJ8436074.1"/>
    <property type="molecule type" value="Genomic_DNA"/>
</dbReference>
<keyword evidence="3" id="KW-1185">Reference proteome</keyword>
<dbReference type="Proteomes" id="UP001153076">
    <property type="component" value="Unassembled WGS sequence"/>
</dbReference>
<evidence type="ECO:0000259" key="1">
    <source>
        <dbReference type="Pfam" id="PF26138"/>
    </source>
</evidence>
<comment type="caution">
    <text evidence="2">The sequence shown here is derived from an EMBL/GenBank/DDBJ whole genome shotgun (WGS) entry which is preliminary data.</text>
</comment>
<sequence length="287" mass="32943">MLKNEGINKEGAQIKNHYNDLGKKFQAQEFLIGKIGIGVDYKNEAMNITNDMVVHNCNVIHLYVLWCAKIWWQVSVNLEKMKSALYGKHAAGEISFAFQMVASPSNQTQLLKGKAIDMDEHRKVDLLLRVYTALASEKVKVYQALTIFRIREEAKQQPSLIKQAQAQLTKHPMDEEDCIKDKEEDHAIDTIVGYTLERYHVERPRSTLKERLPRAIDLCCKVLCLEKDVFTHLVSILMERSLWKEGCFVKAAEIVAITLFILARGASYQEVEDRFQQSPSTIGKYHE</sequence>
<accession>A0A9Q1K402</accession>
<dbReference type="InterPro" id="IPR058353">
    <property type="entry name" value="DUF8040"/>
</dbReference>
<dbReference type="OrthoDB" id="1822085at2759"/>
<proteinExistence type="predicted"/>
<evidence type="ECO:0000313" key="3">
    <source>
        <dbReference type="Proteomes" id="UP001153076"/>
    </source>
</evidence>
<reference evidence="2" key="1">
    <citation type="submission" date="2022-04" db="EMBL/GenBank/DDBJ databases">
        <title>Carnegiea gigantea Genome sequencing and assembly v2.</title>
        <authorList>
            <person name="Copetti D."/>
            <person name="Sanderson M.J."/>
            <person name="Burquez A."/>
            <person name="Wojciechowski M.F."/>
        </authorList>
    </citation>
    <scope>NUCLEOTIDE SEQUENCE</scope>
    <source>
        <strain evidence="2">SGP5-SGP5p</strain>
        <tissue evidence="2">Aerial part</tissue>
    </source>
</reference>
<protein>
    <recommendedName>
        <fullName evidence="1">DUF8040 domain-containing protein</fullName>
    </recommendedName>
</protein>